<keyword evidence="3 5" id="KW-1133">Transmembrane helix</keyword>
<dbReference type="InterPro" id="IPR056552">
    <property type="entry name" value="Ribonucl_Kappa"/>
</dbReference>
<dbReference type="GO" id="GO:0016020">
    <property type="term" value="C:membrane"/>
    <property type="evidence" value="ECO:0007669"/>
    <property type="project" value="UniProtKB-SubCell"/>
</dbReference>
<feature type="transmembrane region" description="Helical" evidence="5">
    <location>
        <begin position="49"/>
        <end position="74"/>
    </location>
</feature>
<feature type="transmembrane region" description="Helical" evidence="5">
    <location>
        <begin position="12"/>
        <end position="29"/>
    </location>
</feature>
<evidence type="ECO:0000256" key="5">
    <source>
        <dbReference type="SAM" id="Phobius"/>
    </source>
</evidence>
<evidence type="ECO:0000313" key="7">
    <source>
        <dbReference type="Proteomes" id="UP000054248"/>
    </source>
</evidence>
<evidence type="ECO:0000256" key="3">
    <source>
        <dbReference type="ARBA" id="ARBA00022989"/>
    </source>
</evidence>
<dbReference type="EMBL" id="KN823354">
    <property type="protein sequence ID" value="KIO17676.1"/>
    <property type="molecule type" value="Genomic_DNA"/>
</dbReference>
<evidence type="ECO:0000256" key="4">
    <source>
        <dbReference type="ARBA" id="ARBA00023136"/>
    </source>
</evidence>
<proteinExistence type="predicted"/>
<accession>A0A0C3Q3L6</accession>
<dbReference type="Pfam" id="PF23489">
    <property type="entry name" value="V-ATPase_su_f"/>
    <property type="match status" value="1"/>
</dbReference>
<sequence length="85" mass="9264">MKPIVSKRHAGICTIIALVIGLILTILGYGYHYNWQGLTGGKDLEAYRVASGICITVAFSFTILGACCILQVALHGRKPRDEMEL</sequence>
<reference evidence="7" key="2">
    <citation type="submission" date="2015-01" db="EMBL/GenBank/DDBJ databases">
        <title>Evolutionary Origins and Diversification of the Mycorrhizal Mutualists.</title>
        <authorList>
            <consortium name="DOE Joint Genome Institute"/>
            <consortium name="Mycorrhizal Genomics Consortium"/>
            <person name="Kohler A."/>
            <person name="Kuo A."/>
            <person name="Nagy L.G."/>
            <person name="Floudas D."/>
            <person name="Copeland A."/>
            <person name="Barry K.W."/>
            <person name="Cichocki N."/>
            <person name="Veneault-Fourrey C."/>
            <person name="LaButti K."/>
            <person name="Lindquist E.A."/>
            <person name="Lipzen A."/>
            <person name="Lundell T."/>
            <person name="Morin E."/>
            <person name="Murat C."/>
            <person name="Riley R."/>
            <person name="Ohm R."/>
            <person name="Sun H."/>
            <person name="Tunlid A."/>
            <person name="Henrissat B."/>
            <person name="Grigoriev I.V."/>
            <person name="Hibbett D.S."/>
            <person name="Martin F."/>
        </authorList>
    </citation>
    <scope>NUCLEOTIDE SEQUENCE [LARGE SCALE GENOMIC DNA]</scope>
    <source>
        <strain evidence="7">MUT 4182</strain>
    </source>
</reference>
<protein>
    <submittedName>
        <fullName evidence="6">Uncharacterized protein</fullName>
    </submittedName>
</protein>
<evidence type="ECO:0000313" key="6">
    <source>
        <dbReference type="EMBL" id="KIO17676.1"/>
    </source>
</evidence>
<organism evidence="6 7">
    <name type="scientific">Tulasnella calospora MUT 4182</name>
    <dbReference type="NCBI Taxonomy" id="1051891"/>
    <lineage>
        <taxon>Eukaryota</taxon>
        <taxon>Fungi</taxon>
        <taxon>Dikarya</taxon>
        <taxon>Basidiomycota</taxon>
        <taxon>Agaricomycotina</taxon>
        <taxon>Agaricomycetes</taxon>
        <taxon>Cantharellales</taxon>
        <taxon>Tulasnellaceae</taxon>
        <taxon>Tulasnella</taxon>
    </lineage>
</organism>
<name>A0A0C3Q3L6_9AGAM</name>
<evidence type="ECO:0000256" key="1">
    <source>
        <dbReference type="ARBA" id="ARBA00004370"/>
    </source>
</evidence>
<dbReference type="AlphaFoldDB" id="A0A0C3Q3L6"/>
<reference evidence="6 7" key="1">
    <citation type="submission" date="2014-04" db="EMBL/GenBank/DDBJ databases">
        <authorList>
            <consortium name="DOE Joint Genome Institute"/>
            <person name="Kuo A."/>
            <person name="Girlanda M."/>
            <person name="Perotto S."/>
            <person name="Kohler A."/>
            <person name="Nagy L.G."/>
            <person name="Floudas D."/>
            <person name="Copeland A."/>
            <person name="Barry K.W."/>
            <person name="Cichocki N."/>
            <person name="Veneault-Fourrey C."/>
            <person name="LaButti K."/>
            <person name="Lindquist E.A."/>
            <person name="Lipzen A."/>
            <person name="Lundell T."/>
            <person name="Morin E."/>
            <person name="Murat C."/>
            <person name="Sun H."/>
            <person name="Tunlid A."/>
            <person name="Henrissat B."/>
            <person name="Grigoriev I.V."/>
            <person name="Hibbett D.S."/>
            <person name="Martin F."/>
            <person name="Nordberg H.P."/>
            <person name="Cantor M.N."/>
            <person name="Hua S.X."/>
        </authorList>
    </citation>
    <scope>NUCLEOTIDE SEQUENCE [LARGE SCALE GENOMIC DNA]</scope>
    <source>
        <strain evidence="6 7">MUT 4182</strain>
    </source>
</reference>
<keyword evidence="4 5" id="KW-0472">Membrane</keyword>
<keyword evidence="7" id="KW-1185">Reference proteome</keyword>
<dbReference type="Proteomes" id="UP000054248">
    <property type="component" value="Unassembled WGS sequence"/>
</dbReference>
<gene>
    <name evidence="6" type="ORF">M407DRAFT_169004</name>
</gene>
<dbReference type="HOGENOM" id="CLU_115063_2_0_1"/>
<keyword evidence="2 5" id="KW-0812">Transmembrane</keyword>
<comment type="subcellular location">
    <subcellularLocation>
        <location evidence="1">Membrane</location>
    </subcellularLocation>
</comment>
<evidence type="ECO:0000256" key="2">
    <source>
        <dbReference type="ARBA" id="ARBA00022692"/>
    </source>
</evidence>